<dbReference type="InterPro" id="IPR036397">
    <property type="entry name" value="RNaseH_sf"/>
</dbReference>
<evidence type="ECO:0000313" key="1">
    <source>
        <dbReference type="EMBL" id="ORE05368.1"/>
    </source>
</evidence>
<proteinExistence type="predicted"/>
<dbReference type="Gene3D" id="3.30.420.10">
    <property type="entry name" value="Ribonuclease H-like superfamily/Ribonuclease H"/>
    <property type="match status" value="1"/>
</dbReference>
<dbReference type="EMBL" id="KV921946">
    <property type="protein sequence ID" value="ORE05368.1"/>
    <property type="molecule type" value="Genomic_DNA"/>
</dbReference>
<feature type="non-terminal residue" evidence="1">
    <location>
        <position position="1"/>
    </location>
</feature>
<dbReference type="VEuPathDB" id="FungiDB:BCV72DRAFT_209404"/>
<dbReference type="AlphaFoldDB" id="A0A1X0R0A3"/>
<dbReference type="GO" id="GO:0003676">
    <property type="term" value="F:nucleic acid binding"/>
    <property type="evidence" value="ECO:0007669"/>
    <property type="project" value="InterPro"/>
</dbReference>
<dbReference type="OrthoDB" id="5379619at2759"/>
<gene>
    <name evidence="1" type="ORF">BCV72DRAFT_209404</name>
</gene>
<accession>A0A1X0R0A3</accession>
<reference evidence="1" key="1">
    <citation type="journal article" date="2016" name="Proc. Natl. Acad. Sci. U.S.A.">
        <title>Lipid metabolic changes in an early divergent fungus govern the establishment of a mutualistic symbiosis with endobacteria.</title>
        <authorList>
            <person name="Lastovetsky O.A."/>
            <person name="Gaspar M.L."/>
            <person name="Mondo S.J."/>
            <person name="LaButti K.M."/>
            <person name="Sandor L."/>
            <person name="Grigoriev I.V."/>
            <person name="Henry S.A."/>
            <person name="Pawlowska T.E."/>
        </authorList>
    </citation>
    <scope>NUCLEOTIDE SEQUENCE [LARGE SCALE GENOMIC DNA]</scope>
    <source>
        <strain evidence="1">ATCC 52814</strain>
    </source>
</reference>
<protein>
    <submittedName>
        <fullName evidence="1">Uncharacterized protein</fullName>
    </submittedName>
</protein>
<sequence>KVRRNQFENKEDLRNRIKEASNNVPVHHLRNIIQHTVSLFDKCLERQPI</sequence>
<dbReference type="Proteomes" id="UP000242414">
    <property type="component" value="Unassembled WGS sequence"/>
</dbReference>
<name>A0A1X0R0A3_RHIZD</name>
<organism evidence="1">
    <name type="scientific">Rhizopus microsporus var. microsporus</name>
    <dbReference type="NCBI Taxonomy" id="86635"/>
    <lineage>
        <taxon>Eukaryota</taxon>
        <taxon>Fungi</taxon>
        <taxon>Fungi incertae sedis</taxon>
        <taxon>Mucoromycota</taxon>
        <taxon>Mucoromycotina</taxon>
        <taxon>Mucoromycetes</taxon>
        <taxon>Mucorales</taxon>
        <taxon>Mucorineae</taxon>
        <taxon>Rhizopodaceae</taxon>
        <taxon>Rhizopus</taxon>
    </lineage>
</organism>